<name>A0ABY3XTB0_9ACTN</name>
<protein>
    <submittedName>
        <fullName evidence="4">Penicillin-binding protein</fullName>
    </submittedName>
</protein>
<keyword evidence="1" id="KW-0812">Transmembrane</keyword>
<keyword evidence="5" id="KW-1185">Reference proteome</keyword>
<accession>A0ABY3XTB0</accession>
<organism evidence="4 5">
    <name type="scientific">Streptomyces tubbatahanensis</name>
    <dbReference type="NCBI Taxonomy" id="2923272"/>
    <lineage>
        <taxon>Bacteria</taxon>
        <taxon>Bacillati</taxon>
        <taxon>Actinomycetota</taxon>
        <taxon>Actinomycetes</taxon>
        <taxon>Kitasatosporales</taxon>
        <taxon>Streptomycetaceae</taxon>
        <taxon>Streptomyces</taxon>
    </lineage>
</organism>
<dbReference type="InterPro" id="IPR001460">
    <property type="entry name" value="PCN-bd_Tpept"/>
</dbReference>
<keyword evidence="1" id="KW-0472">Membrane</keyword>
<sequence>MRDTQKMAVIGGVAAAVVGLTGVGVYALVGDDGDGEDGKGTVSAAGDGKAREVKKGPLSAKEVRSAAKDFLGAWAQGEPKKAAALTDDSGEAGKALAAFRSKAHVSKLALTPKAAEGEKVPFSATADISYGSKNGSWSYDSALEIVRDASTGKPVVDWKPSVLHPKLKEGQSIRTDEKGTPPVEAVDRNGKPLEASAHPTLARVITDIGKRYGDKTDGTPGLQVRIVDAKGKTKHVLRQLTKPSPGKLKTTLDEGVQSAAEKAVDGKSKAAVVAIKPSTGEILAVANAPAKAFNIATSGSLAPGSTMKVISSAMLLDKGLASPGKEHPCPKYFEYGGWKFHNDDKFEIKGGTFAQSFARSCNTAFISQAPKLKDDDLTKEARDVFGIGLNWQTGTGTFDGSVPVQSDAQMASSLIGQGGVRMNPLNMASVAATAQSGTFRQPVIVPASVDNRTLAKASRTMKPGVHKDLKSLMKLTAQSGTAAEAMSGLSGDIGAKTGSAEVDGQKKPNAWFTAYSGDVASAAVVPASGHGGENAGPIVKKVLQAAGG</sequence>
<proteinExistence type="predicted"/>
<dbReference type="Pfam" id="PF00905">
    <property type="entry name" value="Transpeptidase"/>
    <property type="match status" value="1"/>
</dbReference>
<evidence type="ECO:0000259" key="3">
    <source>
        <dbReference type="Pfam" id="PF05223"/>
    </source>
</evidence>
<dbReference type="Gene3D" id="3.40.710.10">
    <property type="entry name" value="DD-peptidase/beta-lactamase superfamily"/>
    <property type="match status" value="1"/>
</dbReference>
<evidence type="ECO:0000313" key="5">
    <source>
        <dbReference type="Proteomes" id="UP001202244"/>
    </source>
</evidence>
<dbReference type="RefSeq" id="WP_242751598.1">
    <property type="nucleotide sequence ID" value="NZ_CP093846.1"/>
</dbReference>
<feature type="transmembrane region" description="Helical" evidence="1">
    <location>
        <begin position="7"/>
        <end position="29"/>
    </location>
</feature>
<dbReference type="SUPFAM" id="SSF56601">
    <property type="entry name" value="beta-lactamase/transpeptidase-like"/>
    <property type="match status" value="1"/>
</dbReference>
<evidence type="ECO:0000259" key="2">
    <source>
        <dbReference type="Pfam" id="PF00905"/>
    </source>
</evidence>
<reference evidence="4 5" key="1">
    <citation type="journal article" date="2023" name="Microbiol. Spectr.">
        <title>Synergy between Genome Mining, Metabolomics, and Bioinformatics Uncovers Antibacterial Chlorinated Carbazole Alkaloids and Their Biosynthetic Gene Cluster from Streptomyces tubbatahanensis sp. nov., a Novel Actinomycete Isolated from Sulu Sea, Philippines.</title>
        <authorList>
            <person name="Tenebro C.P."/>
            <person name="Trono D.J.V.L."/>
            <person name="Balida L.A.P."/>
            <person name="Bayog L.K.A."/>
            <person name="Bruna J.R."/>
            <person name="Sabido E.M."/>
            <person name="Caspe D.P.C."/>
            <person name="de Los Santos E.L.C."/>
            <person name="Saludes J.P."/>
            <person name="Dalisay D.S."/>
        </authorList>
    </citation>
    <scope>NUCLEOTIDE SEQUENCE [LARGE SCALE GENOMIC DNA]</scope>
    <source>
        <strain evidence="4 5">DSD3025</strain>
    </source>
</reference>
<dbReference type="PANTHER" id="PTHR30627">
    <property type="entry name" value="PEPTIDOGLYCAN D,D-TRANSPEPTIDASE"/>
    <property type="match status" value="1"/>
</dbReference>
<feature type="domain" description="Penicillin-binding protein transpeptidase" evidence="2">
    <location>
        <begin position="271"/>
        <end position="544"/>
    </location>
</feature>
<evidence type="ECO:0000313" key="4">
    <source>
        <dbReference type="EMBL" id="UNS97463.1"/>
    </source>
</evidence>
<dbReference type="InterPro" id="IPR012338">
    <property type="entry name" value="Beta-lactam/transpept-like"/>
</dbReference>
<dbReference type="Pfam" id="PF05223">
    <property type="entry name" value="MecA_N"/>
    <property type="match status" value="1"/>
</dbReference>
<dbReference type="Proteomes" id="UP001202244">
    <property type="component" value="Chromosome"/>
</dbReference>
<evidence type="ECO:0000256" key="1">
    <source>
        <dbReference type="SAM" id="Phobius"/>
    </source>
</evidence>
<dbReference type="InterPro" id="IPR050515">
    <property type="entry name" value="Beta-lactam/transpept"/>
</dbReference>
<dbReference type="EMBL" id="CP093846">
    <property type="protein sequence ID" value="UNS97463.1"/>
    <property type="molecule type" value="Genomic_DNA"/>
</dbReference>
<feature type="domain" description="NTF2-like N-terminal transpeptidase" evidence="3">
    <location>
        <begin position="65"/>
        <end position="171"/>
    </location>
</feature>
<dbReference type="InterPro" id="IPR007887">
    <property type="entry name" value="MecA_N"/>
</dbReference>
<dbReference type="PANTHER" id="PTHR30627:SF24">
    <property type="entry name" value="PENICILLIN-BINDING PROTEIN 4B"/>
    <property type="match status" value="1"/>
</dbReference>
<gene>
    <name evidence="4" type="ORF">MMF93_13890</name>
</gene>
<keyword evidence="1" id="KW-1133">Transmembrane helix</keyword>